<reference evidence="2 3" key="1">
    <citation type="submission" date="2019-12" db="EMBL/GenBank/DDBJ databases">
        <authorList>
            <person name="Floudas D."/>
            <person name="Bentzer J."/>
            <person name="Ahren D."/>
            <person name="Johansson T."/>
            <person name="Persson P."/>
            <person name="Tunlid A."/>
        </authorList>
    </citation>
    <scope>NUCLEOTIDE SEQUENCE [LARGE SCALE GENOMIC DNA]</scope>
    <source>
        <strain evidence="2 3">CBS 102.39</strain>
    </source>
</reference>
<dbReference type="Gene3D" id="3.10.129.10">
    <property type="entry name" value="Hotdog Thioesterase"/>
    <property type="match status" value="1"/>
</dbReference>
<dbReference type="AlphaFoldDB" id="A0A8H4VQI8"/>
<dbReference type="PANTHER" id="PTHR21660:SF1">
    <property type="entry name" value="ACYL-COENZYME A THIOESTERASE 13"/>
    <property type="match status" value="1"/>
</dbReference>
<proteinExistence type="predicted"/>
<evidence type="ECO:0000313" key="3">
    <source>
        <dbReference type="Proteomes" id="UP000521872"/>
    </source>
</evidence>
<comment type="caution">
    <text evidence="2">The sequence shown here is derived from an EMBL/GenBank/DDBJ whole genome shotgun (WGS) entry which is preliminary data.</text>
</comment>
<protein>
    <recommendedName>
        <fullName evidence="4">Thioesterase domain-containing protein</fullName>
    </recommendedName>
</protein>
<gene>
    <name evidence="2" type="ORF">D9613_004866</name>
</gene>
<dbReference type="CDD" id="cd03443">
    <property type="entry name" value="PaaI_thioesterase"/>
    <property type="match status" value="1"/>
</dbReference>
<dbReference type="EMBL" id="JAACJL010000016">
    <property type="protein sequence ID" value="KAF4619181.1"/>
    <property type="molecule type" value="Genomic_DNA"/>
</dbReference>
<dbReference type="GO" id="GO:0047617">
    <property type="term" value="F:fatty acyl-CoA hydrolase activity"/>
    <property type="evidence" value="ECO:0007669"/>
    <property type="project" value="InterPro"/>
</dbReference>
<name>A0A8H4VQI8_9AGAR</name>
<dbReference type="InterPro" id="IPR029069">
    <property type="entry name" value="HotDog_dom_sf"/>
</dbReference>
<sequence length="202" mass="22322">MGGTGFATTMTPSIPRTYIGGAVASDVPGSAPLRLKTETINWFKLLAKAGPAAFGYNLRRRLELKEVSLEPSRDDHENQAVKIVCELEVTPDMCNAEGVVEHGAMTFLMDEGSAVSLLMMKMLDGQDHTIGVSQNFNFFWYNVPPGPGSKLTIISRSVNVHGDMGYCQCEIWDMEKHKMIVSGTQTQMLPSKPENWKKKPKL</sequence>
<dbReference type="PANTHER" id="PTHR21660">
    <property type="entry name" value="THIOESTERASE SUPERFAMILY MEMBER-RELATED"/>
    <property type="match status" value="1"/>
</dbReference>
<keyword evidence="1" id="KW-0378">Hydrolase</keyword>
<evidence type="ECO:0000256" key="1">
    <source>
        <dbReference type="ARBA" id="ARBA00022801"/>
    </source>
</evidence>
<keyword evidence="3" id="KW-1185">Reference proteome</keyword>
<evidence type="ECO:0008006" key="4">
    <source>
        <dbReference type="Google" id="ProtNLM"/>
    </source>
</evidence>
<accession>A0A8H4VQI8</accession>
<evidence type="ECO:0000313" key="2">
    <source>
        <dbReference type="EMBL" id="KAF4619181.1"/>
    </source>
</evidence>
<dbReference type="Proteomes" id="UP000521872">
    <property type="component" value="Unassembled WGS sequence"/>
</dbReference>
<dbReference type="InterPro" id="IPR039298">
    <property type="entry name" value="ACOT13"/>
</dbReference>
<dbReference type="SUPFAM" id="SSF54637">
    <property type="entry name" value="Thioesterase/thiol ester dehydrase-isomerase"/>
    <property type="match status" value="1"/>
</dbReference>
<organism evidence="2 3">
    <name type="scientific">Agrocybe pediades</name>
    <dbReference type="NCBI Taxonomy" id="84607"/>
    <lineage>
        <taxon>Eukaryota</taxon>
        <taxon>Fungi</taxon>
        <taxon>Dikarya</taxon>
        <taxon>Basidiomycota</taxon>
        <taxon>Agaricomycotina</taxon>
        <taxon>Agaricomycetes</taxon>
        <taxon>Agaricomycetidae</taxon>
        <taxon>Agaricales</taxon>
        <taxon>Agaricineae</taxon>
        <taxon>Strophariaceae</taxon>
        <taxon>Agrocybe</taxon>
    </lineage>
</organism>